<dbReference type="InterPro" id="IPR000601">
    <property type="entry name" value="PKD_dom"/>
</dbReference>
<dbReference type="InterPro" id="IPR035986">
    <property type="entry name" value="PKD_dom_sf"/>
</dbReference>
<reference evidence="5 6" key="1">
    <citation type="journal article" date="2016" name="Environ. Microbiol.">
        <title>Genomic resolution of a cold subsurface aquifer community provides metabolic insights for novel microbes adapted to high CO concentrations.</title>
        <authorList>
            <person name="Probst A.J."/>
            <person name="Castelle C.J."/>
            <person name="Singh A."/>
            <person name="Brown C.T."/>
            <person name="Anantharaman K."/>
            <person name="Sharon I."/>
            <person name="Hug L.A."/>
            <person name="Burstein D."/>
            <person name="Emerson J.B."/>
            <person name="Thomas B.C."/>
            <person name="Banfield J.F."/>
        </authorList>
    </citation>
    <scope>NUCLEOTIDE SEQUENCE [LARGE SCALE GENOMIC DNA]</scope>
    <source>
        <strain evidence="5">CG1_02_37_44</strain>
    </source>
</reference>
<accession>A0A1J4T6I0</accession>
<dbReference type="STRING" id="1805146.AUJ27_03195"/>
<sequence>MIKKGGVFLCLILALTMAGIFYFGNYIRAANQGEAVINEITWMGTEVSSNNEWIELKNLTGSEINLDGWRLKANDGQPNIALGGIMPANGFFLLERTNNDSALGVSADLIYVGALGNDGEILELYDANGNLIDKIDASAGWPAGDNTTKQTMERKSDGSWQTSADVGGTPKAENSAGIINSPLAPQYDEKAANKEVEPLSTGTTERGSTSNIGDILINEFVADPADGEVEWIELYNNAGAVVDLAGWTIEEGSGARTTLSGNIASHKFIVIEEPKGNLNNKGDIVILRDGGKNIIDSVAYGNWDDGNMNDNAPASADPLSIARKNDGHNSQNNSKDFLATAMPTKNESNIIKDANQEDGSADNGNNNYSYSNNIIISEIFPNPAGDESAEFIELYNQGETAVDLSGWMIGDDSQGRYKIAQGSEAGANLANNIIKAGKYFVIYRSTSKIALNNSGDTVKLYQPSSDEIYQMVKYEKTTEGWSYNYDKNNGNWSWSEKISPGKDNIIKKINHPPLIFFDFEEKVLAGQAVIFDSADTIDEDGDILQYNWDFGDGFKNSLPNPEHTFLKTGAYAVQLTVSDGVNKAVEKRDIKVVSDLNSNNETSLNLDDGNIIINEIFPNPVGEDNPPAGQGEFIELYNKGEVAVNLLNWQVDDSEGGSSAYVFNSDNFLSGGSYFLLNRNDSKITLNNTSDSVRLFNNSGELVDAVEYAEVYEGESYARGANEKWFWTPVITPKEKNIISVKAGAENNNTIGLTAGLNENNNGPMEIFLEEINKCQIGDLVKTAGTVAVKPGILGAQYFYIVGSPGIQVYSYKKDFPDLKVGDYVAVAGEISESRGERRIKTKTTADIKVIANNGEPIPTEVIGEEMDESFAGSLVKISGELTERKSSTLYIDDGTGEVVAYIKEATGIDLKELVEGDVLEITGIAVGTSAGLKVMPRSPDDIKKIAVKGISQEVPPVLGEVNNGNEWAVAGRDKKMELFKYLLIIAGGAIVVLIGFLIKIKRGET</sequence>
<gene>
    <name evidence="5" type="ORF">AUJ27_03195</name>
</gene>
<evidence type="ECO:0000313" key="6">
    <source>
        <dbReference type="Proteomes" id="UP000183192"/>
    </source>
</evidence>
<dbReference type="PROSITE" id="PS51841">
    <property type="entry name" value="LTD"/>
    <property type="match status" value="4"/>
</dbReference>
<protein>
    <recommendedName>
        <fullName evidence="7">PKD domain-containing protein</fullName>
    </recommendedName>
</protein>
<evidence type="ECO:0000313" key="5">
    <source>
        <dbReference type="EMBL" id="OIO06977.1"/>
    </source>
</evidence>
<dbReference type="InterPro" id="IPR013783">
    <property type="entry name" value="Ig-like_fold"/>
</dbReference>
<dbReference type="Gene3D" id="2.60.40.1260">
    <property type="entry name" value="Lamin Tail domain"/>
    <property type="match status" value="3"/>
</dbReference>
<feature type="domain" description="LTD" evidence="4">
    <location>
        <begin position="22"/>
        <end position="143"/>
    </location>
</feature>
<evidence type="ECO:0000259" key="4">
    <source>
        <dbReference type="PROSITE" id="PS51841"/>
    </source>
</evidence>
<feature type="domain" description="LTD" evidence="4">
    <location>
        <begin position="595"/>
        <end position="710"/>
    </location>
</feature>
<dbReference type="PROSITE" id="PS50093">
    <property type="entry name" value="PKD"/>
    <property type="match status" value="1"/>
</dbReference>
<feature type="domain" description="LTD" evidence="4">
    <location>
        <begin position="362"/>
        <end position="508"/>
    </location>
</feature>
<dbReference type="InterPro" id="IPR036415">
    <property type="entry name" value="Lamin_tail_dom_sf"/>
</dbReference>
<dbReference type="EMBL" id="MNUU01000062">
    <property type="protein sequence ID" value="OIO06977.1"/>
    <property type="molecule type" value="Genomic_DNA"/>
</dbReference>
<keyword evidence="2" id="KW-0812">Transmembrane</keyword>
<feature type="transmembrane region" description="Helical" evidence="2">
    <location>
        <begin position="979"/>
        <end position="999"/>
    </location>
</feature>
<dbReference type="Gene3D" id="2.60.40.10">
    <property type="entry name" value="Immunoglobulins"/>
    <property type="match status" value="1"/>
</dbReference>
<feature type="domain" description="PKD" evidence="3">
    <location>
        <begin position="512"/>
        <end position="599"/>
    </location>
</feature>
<name>A0A1J4T6I0_9BACT</name>
<dbReference type="SUPFAM" id="SSF74853">
    <property type="entry name" value="Lamin A/C globular tail domain"/>
    <property type="match status" value="4"/>
</dbReference>
<dbReference type="Pfam" id="PF18911">
    <property type="entry name" value="PKD_4"/>
    <property type="match status" value="1"/>
</dbReference>
<organism evidence="5 6">
    <name type="scientific">Candidatus Falkowbacteria bacterium CG1_02_37_44</name>
    <dbReference type="NCBI Taxonomy" id="1805146"/>
    <lineage>
        <taxon>Bacteria</taxon>
        <taxon>Candidatus Falkowiibacteriota</taxon>
    </lineage>
</organism>
<dbReference type="Pfam" id="PF00932">
    <property type="entry name" value="LTD"/>
    <property type="match status" value="4"/>
</dbReference>
<dbReference type="AlphaFoldDB" id="A0A1J4T6I0"/>
<dbReference type="SUPFAM" id="SSF49299">
    <property type="entry name" value="PKD domain"/>
    <property type="match status" value="1"/>
</dbReference>
<evidence type="ECO:0000259" key="3">
    <source>
        <dbReference type="PROSITE" id="PS50093"/>
    </source>
</evidence>
<evidence type="ECO:0000256" key="1">
    <source>
        <dbReference type="SAM" id="MobiDB-lite"/>
    </source>
</evidence>
<keyword evidence="2" id="KW-1133">Transmembrane helix</keyword>
<dbReference type="CDD" id="cd00146">
    <property type="entry name" value="PKD"/>
    <property type="match status" value="1"/>
</dbReference>
<dbReference type="InterPro" id="IPR022409">
    <property type="entry name" value="PKD/Chitinase_dom"/>
</dbReference>
<dbReference type="Proteomes" id="UP000183192">
    <property type="component" value="Unassembled WGS sequence"/>
</dbReference>
<dbReference type="InterPro" id="IPR001322">
    <property type="entry name" value="Lamin_tail_dom"/>
</dbReference>
<feature type="region of interest" description="Disordered" evidence="1">
    <location>
        <begin position="139"/>
        <end position="178"/>
    </location>
</feature>
<comment type="caution">
    <text evidence="5">The sequence shown here is derived from an EMBL/GenBank/DDBJ whole genome shotgun (WGS) entry which is preliminary data.</text>
</comment>
<keyword evidence="2" id="KW-0472">Membrane</keyword>
<feature type="region of interest" description="Disordered" evidence="1">
    <location>
        <begin position="309"/>
        <end position="335"/>
    </location>
</feature>
<proteinExistence type="predicted"/>
<dbReference type="SMART" id="SM00089">
    <property type="entry name" value="PKD"/>
    <property type="match status" value="1"/>
</dbReference>
<feature type="domain" description="LTD" evidence="4">
    <location>
        <begin position="200"/>
        <end position="302"/>
    </location>
</feature>
<evidence type="ECO:0008006" key="7">
    <source>
        <dbReference type="Google" id="ProtNLM"/>
    </source>
</evidence>
<evidence type="ECO:0000256" key="2">
    <source>
        <dbReference type="SAM" id="Phobius"/>
    </source>
</evidence>